<keyword evidence="3" id="KW-1185">Reference proteome</keyword>
<keyword evidence="1" id="KW-1133">Transmembrane helix</keyword>
<sequence length="125" mass="14092">MAFMSLFQQSTRTLMRHSNYCLISIMFANLCLALQAGSPGLLTGIVVGSSLLYLPLSLLNLWWQWQQHKARTDELNAQFRARLAATKQKPLGNPHCIYSARSLHIRCAVHPYGPCEGCLDFEPRS</sequence>
<feature type="transmembrane region" description="Helical" evidence="1">
    <location>
        <begin position="20"/>
        <end position="36"/>
    </location>
</feature>
<dbReference type="EMBL" id="JAMPKM010000014">
    <property type="protein sequence ID" value="MEP0819366.1"/>
    <property type="molecule type" value="Genomic_DNA"/>
</dbReference>
<keyword evidence="1" id="KW-0472">Membrane</keyword>
<dbReference type="Proteomes" id="UP001464891">
    <property type="component" value="Unassembled WGS sequence"/>
</dbReference>
<evidence type="ECO:0000313" key="2">
    <source>
        <dbReference type="EMBL" id="MEP0819366.1"/>
    </source>
</evidence>
<gene>
    <name evidence="2" type="ORF">NC998_19895</name>
</gene>
<protein>
    <submittedName>
        <fullName evidence="2">DUF6464 family protein</fullName>
    </submittedName>
</protein>
<dbReference type="InterPro" id="IPR045589">
    <property type="entry name" value="DUF6464"/>
</dbReference>
<accession>A0ABV0JE98</accession>
<keyword evidence="1" id="KW-0812">Transmembrane</keyword>
<evidence type="ECO:0000313" key="3">
    <source>
        <dbReference type="Proteomes" id="UP001464891"/>
    </source>
</evidence>
<proteinExistence type="predicted"/>
<dbReference type="Pfam" id="PF20065">
    <property type="entry name" value="DUF6464"/>
    <property type="match status" value="1"/>
</dbReference>
<reference evidence="2 3" key="1">
    <citation type="submission" date="2022-04" db="EMBL/GenBank/DDBJ databases">
        <title>Positive selection, recombination, and allopatry shape intraspecific diversity of widespread and dominant cyanobacteria.</title>
        <authorList>
            <person name="Wei J."/>
            <person name="Shu W."/>
            <person name="Hu C."/>
        </authorList>
    </citation>
    <scope>NUCLEOTIDE SEQUENCE [LARGE SCALE GENOMIC DNA]</scope>
    <source>
        <strain evidence="2 3">GB2-A4</strain>
    </source>
</reference>
<comment type="caution">
    <text evidence="2">The sequence shown here is derived from an EMBL/GenBank/DDBJ whole genome shotgun (WGS) entry which is preliminary data.</text>
</comment>
<feature type="transmembrane region" description="Helical" evidence="1">
    <location>
        <begin position="42"/>
        <end position="63"/>
    </location>
</feature>
<organism evidence="2 3">
    <name type="scientific">Trichocoleus desertorum GB2-A4</name>
    <dbReference type="NCBI Taxonomy" id="2933944"/>
    <lineage>
        <taxon>Bacteria</taxon>
        <taxon>Bacillati</taxon>
        <taxon>Cyanobacteriota</taxon>
        <taxon>Cyanophyceae</taxon>
        <taxon>Leptolyngbyales</taxon>
        <taxon>Trichocoleusaceae</taxon>
        <taxon>Trichocoleus</taxon>
    </lineage>
</organism>
<dbReference type="RefSeq" id="WP_190440000.1">
    <property type="nucleotide sequence ID" value="NZ_JAMPKM010000014.1"/>
</dbReference>
<name>A0ABV0JE98_9CYAN</name>
<evidence type="ECO:0000256" key="1">
    <source>
        <dbReference type="SAM" id="Phobius"/>
    </source>
</evidence>